<gene>
    <name evidence="1" type="ORF">J2S64_001813</name>
</gene>
<dbReference type="RefSeq" id="WP_310289817.1">
    <property type="nucleotide sequence ID" value="NZ_BAAAWO010000001.1"/>
</dbReference>
<keyword evidence="2" id="KW-1185">Reference proteome</keyword>
<dbReference type="EMBL" id="JAVDYI010000001">
    <property type="protein sequence ID" value="MDR7358122.1"/>
    <property type="molecule type" value="Genomic_DNA"/>
</dbReference>
<proteinExistence type="predicted"/>
<dbReference type="Proteomes" id="UP001183817">
    <property type="component" value="Unassembled WGS sequence"/>
</dbReference>
<accession>A0ABU2BHK2</accession>
<evidence type="ECO:0000313" key="1">
    <source>
        <dbReference type="EMBL" id="MDR7358122.1"/>
    </source>
</evidence>
<dbReference type="InterPro" id="IPR027396">
    <property type="entry name" value="DsrEFH-like"/>
</dbReference>
<sequence>MPDTAIEVVVRGPCVAQLSAVPHLNSDVAPLAAEVGIEVCACQNSMRVAGIEEAALAPGVRPEPAAVAYLASGRFAGAAYLRIRGFSCSAVLPVAGKAPPRPCDPRHLSKSC</sequence>
<evidence type="ECO:0000313" key="2">
    <source>
        <dbReference type="Proteomes" id="UP001183817"/>
    </source>
</evidence>
<name>A0ABU2BHK2_9MICC</name>
<organism evidence="1 2">
    <name type="scientific">Paeniglutamicibacter sulfureus</name>
    <dbReference type="NCBI Taxonomy" id="43666"/>
    <lineage>
        <taxon>Bacteria</taxon>
        <taxon>Bacillati</taxon>
        <taxon>Actinomycetota</taxon>
        <taxon>Actinomycetes</taxon>
        <taxon>Micrococcales</taxon>
        <taxon>Micrococcaceae</taxon>
        <taxon>Paeniglutamicibacter</taxon>
    </lineage>
</organism>
<reference evidence="1 2" key="1">
    <citation type="submission" date="2023-07" db="EMBL/GenBank/DDBJ databases">
        <title>Sequencing the genomes of 1000 actinobacteria strains.</title>
        <authorList>
            <person name="Klenk H.-P."/>
        </authorList>
    </citation>
    <scope>NUCLEOTIDE SEQUENCE [LARGE SCALE GENOMIC DNA]</scope>
    <source>
        <strain evidence="1 2">DSM 20167</strain>
    </source>
</reference>
<comment type="caution">
    <text evidence="1">The sequence shown here is derived from an EMBL/GenBank/DDBJ whole genome shotgun (WGS) entry which is preliminary data.</text>
</comment>
<dbReference type="Gene3D" id="3.40.1260.10">
    <property type="entry name" value="DsrEFH-like"/>
    <property type="match status" value="1"/>
</dbReference>
<dbReference type="SUPFAM" id="SSF75169">
    <property type="entry name" value="DsrEFH-like"/>
    <property type="match status" value="1"/>
</dbReference>
<protein>
    <submittedName>
        <fullName evidence="1">Intracellular sulfur oxidation DsrE/DsrF family protein</fullName>
    </submittedName>
</protein>